<keyword evidence="2" id="KW-1185">Reference proteome</keyword>
<comment type="caution">
    <text evidence="1">The sequence shown here is derived from an EMBL/GenBank/DDBJ whole genome shotgun (WGS) entry which is preliminary data.</text>
</comment>
<evidence type="ECO:0000313" key="2">
    <source>
        <dbReference type="Proteomes" id="UP000237105"/>
    </source>
</evidence>
<reference evidence="2" key="1">
    <citation type="submission" date="2016-06" db="EMBL/GenBank/DDBJ databases">
        <title>Parallel loss of symbiosis genes in relatives of nitrogen-fixing non-legume Parasponia.</title>
        <authorList>
            <person name="Van Velzen R."/>
            <person name="Holmer R."/>
            <person name="Bu F."/>
            <person name="Rutten L."/>
            <person name="Van Zeijl A."/>
            <person name="Liu W."/>
            <person name="Santuari L."/>
            <person name="Cao Q."/>
            <person name="Sharma T."/>
            <person name="Shen D."/>
            <person name="Roswanjaya Y."/>
            <person name="Wardhani T."/>
            <person name="Kalhor M.S."/>
            <person name="Jansen J."/>
            <person name="Van den Hoogen J."/>
            <person name="Gungor B."/>
            <person name="Hartog M."/>
            <person name="Hontelez J."/>
            <person name="Verver J."/>
            <person name="Yang W.-C."/>
            <person name="Schijlen E."/>
            <person name="Repin R."/>
            <person name="Schilthuizen M."/>
            <person name="Schranz E."/>
            <person name="Heidstra R."/>
            <person name="Miyata K."/>
            <person name="Fedorova E."/>
            <person name="Kohlen W."/>
            <person name="Bisseling T."/>
            <person name="Smit S."/>
            <person name="Geurts R."/>
        </authorList>
    </citation>
    <scope>NUCLEOTIDE SEQUENCE [LARGE SCALE GENOMIC DNA]</scope>
    <source>
        <strain evidence="2">cv. WU1-14</strain>
    </source>
</reference>
<protein>
    <submittedName>
        <fullName evidence="1">Uncharacterized protein</fullName>
    </submittedName>
</protein>
<gene>
    <name evidence="1" type="ORF">PanWU01x14_150320</name>
</gene>
<proteinExistence type="predicted"/>
<dbReference type="Proteomes" id="UP000237105">
    <property type="component" value="Unassembled WGS sequence"/>
</dbReference>
<dbReference type="EMBL" id="JXTB01000126">
    <property type="protein sequence ID" value="PON60903.1"/>
    <property type="molecule type" value="Genomic_DNA"/>
</dbReference>
<evidence type="ECO:0000313" key="1">
    <source>
        <dbReference type="EMBL" id="PON60903.1"/>
    </source>
</evidence>
<dbReference type="AlphaFoldDB" id="A0A2P5CIP3"/>
<accession>A0A2P5CIP3</accession>
<sequence>MSKLTSGGKSELGARADSVDGIRARMNEMKTTRLGEIEPELDSFEQASAGVDENCASEPEEYGIDGMARLKLRELDCFNVDGRKMTVSE</sequence>
<name>A0A2P5CIP3_PARAD</name>
<organism evidence="1 2">
    <name type="scientific">Parasponia andersonii</name>
    <name type="common">Sponia andersonii</name>
    <dbReference type="NCBI Taxonomy" id="3476"/>
    <lineage>
        <taxon>Eukaryota</taxon>
        <taxon>Viridiplantae</taxon>
        <taxon>Streptophyta</taxon>
        <taxon>Embryophyta</taxon>
        <taxon>Tracheophyta</taxon>
        <taxon>Spermatophyta</taxon>
        <taxon>Magnoliopsida</taxon>
        <taxon>eudicotyledons</taxon>
        <taxon>Gunneridae</taxon>
        <taxon>Pentapetalae</taxon>
        <taxon>rosids</taxon>
        <taxon>fabids</taxon>
        <taxon>Rosales</taxon>
        <taxon>Cannabaceae</taxon>
        <taxon>Parasponia</taxon>
    </lineage>
</organism>